<dbReference type="SUPFAM" id="SSF109905">
    <property type="entry name" value="Surp module (SWAP domain)"/>
    <property type="match status" value="1"/>
</dbReference>
<evidence type="ECO:0000256" key="1">
    <source>
        <dbReference type="SAM" id="MobiDB-lite"/>
    </source>
</evidence>
<dbReference type="GO" id="GO:0003723">
    <property type="term" value="F:RNA binding"/>
    <property type="evidence" value="ECO:0007669"/>
    <property type="project" value="InterPro"/>
</dbReference>
<dbReference type="PANTHER" id="PTHR23140">
    <property type="entry name" value="RNA PROCESSING PROTEIN LD23810P"/>
    <property type="match status" value="1"/>
</dbReference>
<feature type="region of interest" description="Disordered" evidence="1">
    <location>
        <begin position="533"/>
        <end position="580"/>
    </location>
</feature>
<protein>
    <recommendedName>
        <fullName evidence="4">CID domain-containing protein</fullName>
    </recommendedName>
</protein>
<feature type="compositionally biased region" description="Acidic residues" evidence="1">
    <location>
        <begin position="726"/>
        <end position="740"/>
    </location>
</feature>
<dbReference type="InterPro" id="IPR051485">
    <property type="entry name" value="SR-CTD_assoc_factor"/>
</dbReference>
<evidence type="ECO:0000313" key="2">
    <source>
        <dbReference type="Proteomes" id="UP000504637"/>
    </source>
</evidence>
<reference evidence="3" key="1">
    <citation type="submission" date="2020-01" db="EMBL/GenBank/DDBJ databases">
        <authorList>
            <consortium name="DOE Joint Genome Institute"/>
            <person name="Haridas S."/>
            <person name="Albert R."/>
            <person name="Binder M."/>
            <person name="Bloem J."/>
            <person name="Labutti K."/>
            <person name="Salamov A."/>
            <person name="Andreopoulos B."/>
            <person name="Baker S.E."/>
            <person name="Barry K."/>
            <person name="Bills G."/>
            <person name="Bluhm B.H."/>
            <person name="Cannon C."/>
            <person name="Castanera R."/>
            <person name="Culley D.E."/>
            <person name="Daum C."/>
            <person name="Ezra D."/>
            <person name="Gonzalez J.B."/>
            <person name="Henrissat B."/>
            <person name="Kuo A."/>
            <person name="Liang C."/>
            <person name="Lipzen A."/>
            <person name="Lutzoni F."/>
            <person name="Magnuson J."/>
            <person name="Mondo S."/>
            <person name="Nolan M."/>
            <person name="Ohm R."/>
            <person name="Pangilinan J."/>
            <person name="Park H.-J."/>
            <person name="Ramirez L."/>
            <person name="Alfaro M."/>
            <person name="Sun H."/>
            <person name="Tritt A."/>
            <person name="Yoshinaga Y."/>
            <person name="Zwiers L.-H."/>
            <person name="Turgeon B.G."/>
            <person name="Goodwin S.B."/>
            <person name="Spatafora J.W."/>
            <person name="Crous P.W."/>
            <person name="Grigoriev I.V."/>
        </authorList>
    </citation>
    <scope>NUCLEOTIDE SEQUENCE</scope>
    <source>
        <strain evidence="3">CBS 342.82</strain>
    </source>
</reference>
<evidence type="ECO:0000313" key="3">
    <source>
        <dbReference type="RefSeq" id="XP_033458315.1"/>
    </source>
</evidence>
<organism evidence="3">
    <name type="scientific">Dissoconium aciculare CBS 342.82</name>
    <dbReference type="NCBI Taxonomy" id="1314786"/>
    <lineage>
        <taxon>Eukaryota</taxon>
        <taxon>Fungi</taxon>
        <taxon>Dikarya</taxon>
        <taxon>Ascomycota</taxon>
        <taxon>Pezizomycotina</taxon>
        <taxon>Dothideomycetes</taxon>
        <taxon>Dothideomycetidae</taxon>
        <taxon>Mycosphaerellales</taxon>
        <taxon>Dissoconiaceae</taxon>
        <taxon>Dissoconium</taxon>
    </lineage>
</organism>
<feature type="region of interest" description="Disordered" evidence="1">
    <location>
        <begin position="1"/>
        <end position="171"/>
    </location>
</feature>
<sequence length="847" mass="93574">MAGDEDSSLFPNMAQKLAAPKKMSEMERNKRAAEEKQKKEEALQAETLREFEEAFGVAPPSRQSEFQSRYPPSGPGHGGSGFRRGPPGASFYDEPPPGPRRSGPGSLEGLAAPPISIQERKRRRAMEEDEAARARESDGYATGSKAGHDTPNRRKERDTVTAPKNSVRLSNLPPSITERQIKNLLRGHLQVFSIDITEQPNVHGVGRRSMTAVVVLETGTTTTAIEKATSVLKDKYLGCGYSLIISRYLPSDVLHQGMPDDSFVPVDTPFGARPMKQNFSNSTMGNLSRAPPPSDFAPPGSYEAGIPPGNVFHAPAEAVVQVRVPKDLQVTQLIHLMASWYHSQEDMNLALEKESQLMAAPQVQNNPLFSFLYDCTGDAGVYFRWLLWNPQGLGALSGHKRVNSTPVRIHDDVPIDWIPPTLHMPFSDVTEISEILEHLDFDSDDECDDDMPGYREEDPIPGDEDMLGPLRRARLSRMLACLPPSRAFLERRHVAPIQNFVMKHAGRGALEIVDIIQMNINRPFNASGFTIAVPPPGDSDEDDDEFMHQDLPTNGDESSHQDSSTTITAQTYNPATRTPAPPDILTDAKLVSLDIVTAVCVASYQSATPGSHRYRKLFPEAFLEAGVIVGLAETPTEYGWGMIKTDRWERRIRAVFKVWEECNCFTMDEIQSFRRIFDGVIAGRHKKAAEEKNESGDQAALAKPIFKSVEDVMAEREAAELGATGEVDDLNSEDSEDDDHDREIDGVPIDLTRLRIAKAVDGALTWQLFDSSDEKLEAIYRPIFEEQRTAVHEADEVLVDAPATDDTAAVVPPQPKVAEAKKVTEAVSSPAPKEKKDIDMFADDDSE</sequence>
<name>A0A6J3M1A1_9PEZI</name>
<feature type="compositionally biased region" description="Polar residues" evidence="1">
    <location>
        <begin position="162"/>
        <end position="171"/>
    </location>
</feature>
<reference evidence="3" key="2">
    <citation type="submission" date="2020-04" db="EMBL/GenBank/DDBJ databases">
        <authorList>
            <consortium name="NCBI Genome Project"/>
        </authorList>
    </citation>
    <scope>NUCLEOTIDE SEQUENCE</scope>
    <source>
        <strain evidence="3">CBS 342.82</strain>
    </source>
</reference>
<dbReference type="InterPro" id="IPR035967">
    <property type="entry name" value="SWAP/Surp_sf"/>
</dbReference>
<proteinExistence type="predicted"/>
<dbReference type="RefSeq" id="XP_033458315.1">
    <property type="nucleotide sequence ID" value="XM_033607826.1"/>
</dbReference>
<feature type="compositionally biased region" description="Basic and acidic residues" evidence="1">
    <location>
        <begin position="146"/>
        <end position="159"/>
    </location>
</feature>
<dbReference type="GO" id="GO:0006396">
    <property type="term" value="P:RNA processing"/>
    <property type="evidence" value="ECO:0007669"/>
    <property type="project" value="InterPro"/>
</dbReference>
<dbReference type="PANTHER" id="PTHR23140:SF0">
    <property type="entry name" value="U2 SNRNP-ASSOCIATED SURP MOTIF-CONTAINING PROTEIN"/>
    <property type="match status" value="1"/>
</dbReference>
<dbReference type="AlphaFoldDB" id="A0A6J3M1A1"/>
<dbReference type="GO" id="GO:0005634">
    <property type="term" value="C:nucleus"/>
    <property type="evidence" value="ECO:0007669"/>
    <property type="project" value="TreeGrafter"/>
</dbReference>
<dbReference type="OrthoDB" id="377209at2759"/>
<keyword evidence="2" id="KW-1185">Reference proteome</keyword>
<dbReference type="GeneID" id="54365625"/>
<dbReference type="Proteomes" id="UP000504637">
    <property type="component" value="Unplaced"/>
</dbReference>
<feature type="region of interest" description="Disordered" evidence="1">
    <location>
        <begin position="821"/>
        <end position="847"/>
    </location>
</feature>
<accession>A0A6J3M1A1</accession>
<reference evidence="3" key="3">
    <citation type="submission" date="2025-08" db="UniProtKB">
        <authorList>
            <consortium name="RefSeq"/>
        </authorList>
    </citation>
    <scope>IDENTIFICATION</scope>
    <source>
        <strain evidence="3">CBS 342.82</strain>
    </source>
</reference>
<gene>
    <name evidence="3" type="ORF">K489DRAFT_411653</name>
</gene>
<feature type="compositionally biased region" description="Basic and acidic residues" evidence="1">
    <location>
        <begin position="22"/>
        <end position="52"/>
    </location>
</feature>
<evidence type="ECO:0008006" key="4">
    <source>
        <dbReference type="Google" id="ProtNLM"/>
    </source>
</evidence>
<feature type="compositionally biased region" description="Polar residues" evidence="1">
    <location>
        <begin position="551"/>
        <end position="576"/>
    </location>
</feature>
<feature type="region of interest" description="Disordered" evidence="1">
    <location>
        <begin position="720"/>
        <end position="744"/>
    </location>
</feature>